<dbReference type="CDD" id="cd06577">
    <property type="entry name" value="PASTA_pknB"/>
    <property type="match status" value="4"/>
</dbReference>
<evidence type="ECO:0000256" key="9">
    <source>
        <dbReference type="ARBA" id="ARBA00048679"/>
    </source>
</evidence>
<dbReference type="FunFam" id="1.10.510.10:FF:000021">
    <property type="entry name" value="Serine/threonine protein kinase"/>
    <property type="match status" value="1"/>
</dbReference>
<dbReference type="GO" id="GO:0004674">
    <property type="term" value="F:protein serine/threonine kinase activity"/>
    <property type="evidence" value="ECO:0007669"/>
    <property type="project" value="UniProtKB-KW"/>
</dbReference>
<evidence type="ECO:0000256" key="11">
    <source>
        <dbReference type="SAM" id="MobiDB-lite"/>
    </source>
</evidence>
<dbReference type="STRING" id="558173.CDOO_00210"/>
<dbReference type="GO" id="GO:0045717">
    <property type="term" value="P:negative regulation of fatty acid biosynthetic process"/>
    <property type="evidence" value="ECO:0007669"/>
    <property type="project" value="UniProtKB-ARBA"/>
</dbReference>
<dbReference type="RefSeq" id="WP_018022336.1">
    <property type="nucleotide sequence ID" value="NZ_AQUX01000007.1"/>
</dbReference>
<dbReference type="CDD" id="cd14014">
    <property type="entry name" value="STKc_PknB_like"/>
    <property type="match status" value="1"/>
</dbReference>
<feature type="domain" description="Protein kinase" evidence="13">
    <location>
        <begin position="8"/>
        <end position="278"/>
    </location>
</feature>
<feature type="domain" description="PASTA" evidence="14">
    <location>
        <begin position="455"/>
        <end position="523"/>
    </location>
</feature>
<keyword evidence="16" id="KW-1185">Reference proteome</keyword>
<dbReference type="InterPro" id="IPR008271">
    <property type="entry name" value="Ser/Thr_kinase_AS"/>
</dbReference>
<dbReference type="InterPro" id="IPR011009">
    <property type="entry name" value="Kinase-like_dom_sf"/>
</dbReference>
<gene>
    <name evidence="15" type="ORF">CDOO_00210</name>
</gene>
<keyword evidence="4" id="KW-0677">Repeat</keyword>
<feature type="region of interest" description="Disordered" evidence="11">
    <location>
        <begin position="487"/>
        <end position="512"/>
    </location>
</feature>
<dbReference type="FunFam" id="3.30.200.20:FF:000035">
    <property type="entry name" value="Serine/threonine protein kinase Stk1"/>
    <property type="match status" value="1"/>
</dbReference>
<evidence type="ECO:0000256" key="10">
    <source>
        <dbReference type="PROSITE-ProRule" id="PRU10141"/>
    </source>
</evidence>
<feature type="compositionally biased region" description="Polar residues" evidence="11">
    <location>
        <begin position="487"/>
        <end position="507"/>
    </location>
</feature>
<keyword evidence="3" id="KW-0808">Transferase</keyword>
<keyword evidence="12" id="KW-0812">Transmembrane</keyword>
<evidence type="ECO:0000256" key="2">
    <source>
        <dbReference type="ARBA" id="ARBA00022527"/>
    </source>
</evidence>
<dbReference type="GO" id="GO:0005524">
    <property type="term" value="F:ATP binding"/>
    <property type="evidence" value="ECO:0007669"/>
    <property type="project" value="UniProtKB-UniRule"/>
</dbReference>
<dbReference type="eggNOG" id="COG0515">
    <property type="taxonomic scope" value="Bacteria"/>
</dbReference>
<accession>A0A097ICQ6</accession>
<organism evidence="15 16">
    <name type="scientific">Corynebacterium doosanense CAU 212 = DSM 45436</name>
    <dbReference type="NCBI Taxonomy" id="558173"/>
    <lineage>
        <taxon>Bacteria</taxon>
        <taxon>Bacillati</taxon>
        <taxon>Actinomycetota</taxon>
        <taxon>Actinomycetes</taxon>
        <taxon>Mycobacteriales</taxon>
        <taxon>Corynebacteriaceae</taxon>
        <taxon>Corynebacterium</taxon>
    </lineage>
</organism>
<sequence>MTLIADRYRLGAPIGTGGMSNVYGADDALLGRDVAVKMLKLDMARDDNFRERFRREAQNSAKLNHPNIVSVFDTGEADVEGVSVPYIVMERIYGRTLRDIVREDGPLTPEQAAEFMIPVSHALQASHDAGIIHRDIKPANIMVTNTGSVKVMDFGIARALDDSTSAMTQTSAVIGTAQYLSPEQARGKQADARSDIYAAGCVLYEAVTGTAPFEGETPFAVAYQHVQEDPQPPSERITTHDLSPTEAVNIDAVVLTAMAKHPADRYQTATELADDLTLLQRGSVTSAARAHVQPARQESVPTTATRVVAADATHAAPAPAPAPAPVPQSIGAHAAAPAKGNNRLAKWLAGILALLVLAGIILFATQVLRDTSGTTGAPTDEASAAPEASDMVSVPDLAGQHRDSAASQLEQLGLVVEQDETPNPDVPADHVISSNPTAGSQLRAGTTVRLSISTGEELTKVPDVTGATPSAATDTLTRAGLRLNPQVQQTSSDTVPEGSIVSQSPAAQSEAARGTAVTITVSTGPDQVRVPSLTGMSWEEARDTLSSLGFTPTPDYVDSLEPDGQVLAVGGSGTEADRGTEVVVRVSNGMLFTMPDITRMDPAEANSALHSAGWTGSQVRVAPERPGTGALIDNGLIAATDPSPGATLRKDAEVTVFLWEFSLRNLAP</sequence>
<dbReference type="InterPro" id="IPR017441">
    <property type="entry name" value="Protein_kinase_ATP_BS"/>
</dbReference>
<dbReference type="OrthoDB" id="9762169at2"/>
<dbReference type="Gene3D" id="3.30.10.20">
    <property type="match status" value="4"/>
</dbReference>
<evidence type="ECO:0000256" key="7">
    <source>
        <dbReference type="ARBA" id="ARBA00022840"/>
    </source>
</evidence>
<evidence type="ECO:0000313" key="15">
    <source>
        <dbReference type="EMBL" id="AIT59920.1"/>
    </source>
</evidence>
<dbReference type="NCBIfam" id="NF033483">
    <property type="entry name" value="PknB_PASTA_kin"/>
    <property type="match status" value="1"/>
</dbReference>
<evidence type="ECO:0000256" key="1">
    <source>
        <dbReference type="ARBA" id="ARBA00012513"/>
    </source>
</evidence>
<evidence type="ECO:0000313" key="16">
    <source>
        <dbReference type="Proteomes" id="UP000029914"/>
    </source>
</evidence>
<feature type="domain" description="PASTA" evidence="14">
    <location>
        <begin position="524"/>
        <end position="588"/>
    </location>
</feature>
<feature type="binding site" evidence="10">
    <location>
        <position position="37"/>
    </location>
    <ligand>
        <name>ATP</name>
        <dbReference type="ChEBI" id="CHEBI:30616"/>
    </ligand>
</feature>
<reference evidence="15 16" key="1">
    <citation type="submission" date="2013-09" db="EMBL/GenBank/DDBJ databases">
        <title>Complete genome sequence of Corynebacterium doosanense CAU 212(T) (=DSM 45436(T)), isolated from activated sludge.</title>
        <authorList>
            <person name="Schaffert L."/>
            <person name="Albersmeier A."/>
            <person name="Kalinowski J."/>
            <person name="Ruckert C."/>
        </authorList>
    </citation>
    <scope>NUCLEOTIDE SEQUENCE [LARGE SCALE GENOMIC DNA]</scope>
    <source>
        <strain evidence="15 16">CAU 212</strain>
    </source>
</reference>
<keyword evidence="2 15" id="KW-0723">Serine/threonine-protein kinase</keyword>
<evidence type="ECO:0000256" key="8">
    <source>
        <dbReference type="ARBA" id="ARBA00047899"/>
    </source>
</evidence>
<dbReference type="HOGENOM" id="CLU_000288_135_2_11"/>
<dbReference type="PANTHER" id="PTHR43289">
    <property type="entry name" value="MITOGEN-ACTIVATED PROTEIN KINASE KINASE KINASE 20-RELATED"/>
    <property type="match status" value="1"/>
</dbReference>
<comment type="catalytic activity">
    <reaction evidence="8">
        <text>L-threonyl-[protein] + ATP = O-phospho-L-threonyl-[protein] + ADP + H(+)</text>
        <dbReference type="Rhea" id="RHEA:46608"/>
        <dbReference type="Rhea" id="RHEA-COMP:11060"/>
        <dbReference type="Rhea" id="RHEA-COMP:11605"/>
        <dbReference type="ChEBI" id="CHEBI:15378"/>
        <dbReference type="ChEBI" id="CHEBI:30013"/>
        <dbReference type="ChEBI" id="CHEBI:30616"/>
        <dbReference type="ChEBI" id="CHEBI:61977"/>
        <dbReference type="ChEBI" id="CHEBI:456216"/>
        <dbReference type="EC" id="2.7.11.1"/>
    </reaction>
</comment>
<dbReference type="Gene3D" id="1.10.510.10">
    <property type="entry name" value="Transferase(Phosphotransferase) domain 1"/>
    <property type="match status" value="1"/>
</dbReference>
<keyword evidence="12" id="KW-1133">Transmembrane helix</keyword>
<dbReference type="PROSITE" id="PS00108">
    <property type="entry name" value="PROTEIN_KINASE_ST"/>
    <property type="match status" value="1"/>
</dbReference>
<name>A0A097ICQ6_9CORY</name>
<evidence type="ECO:0000256" key="5">
    <source>
        <dbReference type="ARBA" id="ARBA00022741"/>
    </source>
</evidence>
<evidence type="ECO:0000256" key="12">
    <source>
        <dbReference type="SAM" id="Phobius"/>
    </source>
</evidence>
<feature type="domain" description="PASTA" evidence="14">
    <location>
        <begin position="388"/>
        <end position="454"/>
    </location>
</feature>
<dbReference type="PROSITE" id="PS00107">
    <property type="entry name" value="PROTEIN_KINASE_ATP"/>
    <property type="match status" value="1"/>
</dbReference>
<evidence type="ECO:0000256" key="6">
    <source>
        <dbReference type="ARBA" id="ARBA00022777"/>
    </source>
</evidence>
<keyword evidence="12" id="KW-0472">Membrane</keyword>
<dbReference type="eggNOG" id="COG2815">
    <property type="taxonomic scope" value="Bacteria"/>
</dbReference>
<dbReference type="AlphaFoldDB" id="A0A097ICQ6"/>
<dbReference type="Gene3D" id="3.30.200.20">
    <property type="entry name" value="Phosphorylase Kinase, domain 1"/>
    <property type="match status" value="1"/>
</dbReference>
<protein>
    <recommendedName>
        <fullName evidence="1">non-specific serine/threonine protein kinase</fullName>
        <ecNumber evidence="1">2.7.11.1</ecNumber>
    </recommendedName>
</protein>
<dbReference type="SUPFAM" id="SSF56112">
    <property type="entry name" value="Protein kinase-like (PK-like)"/>
    <property type="match status" value="1"/>
</dbReference>
<evidence type="ECO:0000259" key="14">
    <source>
        <dbReference type="PROSITE" id="PS51178"/>
    </source>
</evidence>
<dbReference type="InterPro" id="IPR005543">
    <property type="entry name" value="PASTA_dom"/>
</dbReference>
<dbReference type="PROSITE" id="PS51178">
    <property type="entry name" value="PASTA"/>
    <property type="match status" value="3"/>
</dbReference>
<keyword evidence="5 10" id="KW-0547">Nucleotide-binding</keyword>
<keyword evidence="6 15" id="KW-0418">Kinase</keyword>
<evidence type="ECO:0000259" key="13">
    <source>
        <dbReference type="PROSITE" id="PS50011"/>
    </source>
</evidence>
<feature type="transmembrane region" description="Helical" evidence="12">
    <location>
        <begin position="347"/>
        <end position="368"/>
    </location>
</feature>
<proteinExistence type="predicted"/>
<comment type="catalytic activity">
    <reaction evidence="9">
        <text>L-seryl-[protein] + ATP = O-phospho-L-seryl-[protein] + ADP + H(+)</text>
        <dbReference type="Rhea" id="RHEA:17989"/>
        <dbReference type="Rhea" id="RHEA-COMP:9863"/>
        <dbReference type="Rhea" id="RHEA-COMP:11604"/>
        <dbReference type="ChEBI" id="CHEBI:15378"/>
        <dbReference type="ChEBI" id="CHEBI:29999"/>
        <dbReference type="ChEBI" id="CHEBI:30616"/>
        <dbReference type="ChEBI" id="CHEBI:83421"/>
        <dbReference type="ChEBI" id="CHEBI:456216"/>
        <dbReference type="EC" id="2.7.11.1"/>
    </reaction>
</comment>
<dbReference type="PANTHER" id="PTHR43289:SF6">
    <property type="entry name" value="SERINE_THREONINE-PROTEIN KINASE NEKL-3"/>
    <property type="match status" value="1"/>
</dbReference>
<evidence type="ECO:0000256" key="3">
    <source>
        <dbReference type="ARBA" id="ARBA00022679"/>
    </source>
</evidence>
<dbReference type="SMART" id="SM00220">
    <property type="entry name" value="S_TKc"/>
    <property type="match status" value="1"/>
</dbReference>
<dbReference type="Proteomes" id="UP000029914">
    <property type="component" value="Chromosome"/>
</dbReference>
<dbReference type="InterPro" id="IPR000719">
    <property type="entry name" value="Prot_kinase_dom"/>
</dbReference>
<evidence type="ECO:0000256" key="4">
    <source>
        <dbReference type="ARBA" id="ARBA00022737"/>
    </source>
</evidence>
<dbReference type="SMART" id="SM00740">
    <property type="entry name" value="PASTA"/>
    <property type="match status" value="4"/>
</dbReference>
<dbReference type="KEGG" id="cdo:CDOO_00210"/>
<keyword evidence="7 10" id="KW-0067">ATP-binding</keyword>
<dbReference type="EMBL" id="CP006764">
    <property type="protein sequence ID" value="AIT59920.1"/>
    <property type="molecule type" value="Genomic_DNA"/>
</dbReference>
<dbReference type="Pfam" id="PF00069">
    <property type="entry name" value="Pkinase"/>
    <property type="match status" value="1"/>
</dbReference>
<dbReference type="Pfam" id="PF03793">
    <property type="entry name" value="PASTA"/>
    <property type="match status" value="4"/>
</dbReference>
<dbReference type="PROSITE" id="PS50011">
    <property type="entry name" value="PROTEIN_KINASE_DOM"/>
    <property type="match status" value="1"/>
</dbReference>
<dbReference type="EC" id="2.7.11.1" evidence="1"/>